<comment type="similarity">
    <text evidence="1">Belongs to the intimin/invasin family.</text>
</comment>
<dbReference type="PANTHER" id="PTHR39576:SF2">
    <property type="entry name" value="ATTACHING AND EFFACING PROTEIN HOMOLOG-RELATED"/>
    <property type="match status" value="1"/>
</dbReference>
<keyword evidence="2" id="KW-0732">Signal</keyword>
<accession>A0ABV6CFT0</accession>
<dbReference type="Pfam" id="PF11924">
    <property type="entry name" value="IAT_beta"/>
    <property type="match status" value="1"/>
</dbReference>
<evidence type="ECO:0000313" key="4">
    <source>
        <dbReference type="EMBL" id="MFC0180386.1"/>
    </source>
</evidence>
<dbReference type="Proteomes" id="UP001589758">
    <property type="component" value="Unassembled WGS sequence"/>
</dbReference>
<dbReference type="PROSITE" id="PS51782">
    <property type="entry name" value="LYSM"/>
    <property type="match status" value="1"/>
</dbReference>
<organism evidence="4 5">
    <name type="scientific">Thorsellia kenyensis</name>
    <dbReference type="NCBI Taxonomy" id="1549888"/>
    <lineage>
        <taxon>Bacteria</taxon>
        <taxon>Pseudomonadati</taxon>
        <taxon>Pseudomonadota</taxon>
        <taxon>Gammaproteobacteria</taxon>
        <taxon>Enterobacterales</taxon>
        <taxon>Thorselliaceae</taxon>
        <taxon>Thorsellia</taxon>
    </lineage>
</organism>
<dbReference type="RefSeq" id="WP_385877497.1">
    <property type="nucleotide sequence ID" value="NZ_JBHLXE010000100.1"/>
</dbReference>
<feature type="chain" id="PRO_5045887354" evidence="2">
    <location>
        <begin position="25"/>
        <end position="897"/>
    </location>
</feature>
<protein>
    <submittedName>
        <fullName evidence="4">Inverse autotransporter beta domain-containing protein</fullName>
    </submittedName>
</protein>
<dbReference type="InterPro" id="IPR051715">
    <property type="entry name" value="Intimin-Invasin_domain"/>
</dbReference>
<feature type="signal peptide" evidence="2">
    <location>
        <begin position="1"/>
        <end position="24"/>
    </location>
</feature>
<dbReference type="InterPro" id="IPR018392">
    <property type="entry name" value="LysM"/>
</dbReference>
<evidence type="ECO:0000259" key="3">
    <source>
        <dbReference type="PROSITE" id="PS51782"/>
    </source>
</evidence>
<dbReference type="InterPro" id="IPR024519">
    <property type="entry name" value="IAT_beta"/>
</dbReference>
<dbReference type="EMBL" id="JBHLXE010000100">
    <property type="protein sequence ID" value="MFC0180386.1"/>
    <property type="molecule type" value="Genomic_DNA"/>
</dbReference>
<dbReference type="Gene3D" id="2.40.160.160">
    <property type="entry name" value="Inverse autotransporter, beta-domain"/>
    <property type="match status" value="1"/>
</dbReference>
<gene>
    <name evidence="4" type="ORF">ACFFIT_09890</name>
</gene>
<dbReference type="PANTHER" id="PTHR39576">
    <property type="entry name" value="ATTACHING AND EFFACING PROTEIN HOMOLOG-RELATED-RELATED"/>
    <property type="match status" value="1"/>
</dbReference>
<reference evidence="4 5" key="1">
    <citation type="submission" date="2024-09" db="EMBL/GenBank/DDBJ databases">
        <authorList>
            <person name="Sun Q."/>
            <person name="Mori K."/>
        </authorList>
    </citation>
    <scope>NUCLEOTIDE SEQUENCE [LARGE SCALE GENOMIC DNA]</scope>
    <source>
        <strain evidence="4 5">CCM 8545</strain>
    </source>
</reference>
<comment type="caution">
    <text evidence="4">The sequence shown here is derived from an EMBL/GenBank/DDBJ whole genome shotgun (WGS) entry which is preliminary data.</text>
</comment>
<proteinExistence type="inferred from homology"/>
<keyword evidence="5" id="KW-1185">Reference proteome</keyword>
<dbReference type="InterPro" id="IPR038177">
    <property type="entry name" value="IAT_beta_sf"/>
</dbReference>
<dbReference type="Pfam" id="PF01476">
    <property type="entry name" value="LysM"/>
    <property type="match status" value="1"/>
</dbReference>
<evidence type="ECO:0000256" key="1">
    <source>
        <dbReference type="ARBA" id="ARBA00010116"/>
    </source>
</evidence>
<evidence type="ECO:0000313" key="5">
    <source>
        <dbReference type="Proteomes" id="UP001589758"/>
    </source>
</evidence>
<feature type="domain" description="LysM" evidence="3">
    <location>
        <begin position="40"/>
        <end position="85"/>
    </location>
</feature>
<evidence type="ECO:0000256" key="2">
    <source>
        <dbReference type="SAM" id="SignalP"/>
    </source>
</evidence>
<sequence>MKNGISNKALIFITLLSMSMVNHANAESENTAKQKLLVEDTIVIDTQISLYQFALSNQITTSDLIKLNPSLKSNDVLVVGTKLNLPRKLSSSSSSANENEVSALPLLSNANSTVEDKTGQELQEGLVGLVPGSKMLSANTEENLAGAAVFAGQQEWNNLSGQQIIDDIKNDAKNLATNTVVNSVNQEINQNASNFLGQFGKAQVNISLDKEGKLSNYDLQILSPFYDESESLIFSQTGIHEQGSGEDTRLIGNFGIGYRYEANEWLAGANAFIDHDFTGSNTRLGVGSEFWADNYKIAANTYTPLSSWKESDVMRDYETLIYDERPAQGFDLRGQAYLPNYPQLGASLTFEQYFGEEVDLFGIENRQKDPYGLTVGANYMPIPLVKTELTHKMGKSGADETKLDLSLNLQMGTPLDEQVNPDNVAVARSLKGSRYDMVDRNYDIVFEYQKEDFSLSLSGTSIASVDDIVNVTASVSSRSSVVKYEWFIQNYLGETLDYKINENGPNIDFIMKSTQDLYITVKVTTERGYQAISKPHLVSYRFTQSQSELTPSKAELVDFENIFNPVNIDIIQLLDGIAEKNKAVSIFTARNKDGDPIDVSEVNSVQIKWRIKGTEEFEEESEIVKFFVLPGEESSQLKIVGIADTSFISTSGTREVELFVVPIVNPELGAKTIVTFIKDESDILNLQYVKLQIWALPSEGNVYSTYGDLVSESGLINGQVIPITSQPINANAKYRAKILTYKENSSGVKDWVDVTNYFVKSMVWLYWDPFTNTEVTAVENLASLNVGEDKRTYRALEECRGSPIFFSQTNNYLFNELGWGEILANNKDKPRQSKIVTEQGLQLAVQFDFTAINEQNPKIEECIPDQQYDSEAEYAGYIMDSSNNSLVKKAIVWSNNE</sequence>
<name>A0ABV6CFT0_9GAMM</name>